<organism evidence="3 4">
    <name type="scientific">Adineta steineri</name>
    <dbReference type="NCBI Taxonomy" id="433720"/>
    <lineage>
        <taxon>Eukaryota</taxon>
        <taxon>Metazoa</taxon>
        <taxon>Spiralia</taxon>
        <taxon>Gnathifera</taxon>
        <taxon>Rotifera</taxon>
        <taxon>Eurotatoria</taxon>
        <taxon>Bdelloidea</taxon>
        <taxon>Adinetida</taxon>
        <taxon>Adinetidae</taxon>
        <taxon>Adineta</taxon>
    </lineage>
</organism>
<feature type="transmembrane region" description="Helical" evidence="1">
    <location>
        <begin position="67"/>
        <end position="84"/>
    </location>
</feature>
<gene>
    <name evidence="2" type="ORF">BJG266_LOCUS36825</name>
    <name evidence="3" type="ORF">QVE165_LOCUS53794</name>
</gene>
<dbReference type="OrthoDB" id="422206at2759"/>
<evidence type="ECO:0000313" key="4">
    <source>
        <dbReference type="Proteomes" id="UP000663832"/>
    </source>
</evidence>
<proteinExistence type="predicted"/>
<evidence type="ECO:0000313" key="3">
    <source>
        <dbReference type="EMBL" id="CAF1609099.1"/>
    </source>
</evidence>
<keyword evidence="1" id="KW-1133">Transmembrane helix</keyword>
<keyword evidence="4" id="KW-1185">Reference proteome</keyword>
<keyword evidence="1" id="KW-0472">Membrane</keyword>
<accession>A0A816BGU2</accession>
<evidence type="ECO:0000256" key="1">
    <source>
        <dbReference type="SAM" id="Phobius"/>
    </source>
</evidence>
<keyword evidence="1" id="KW-0812">Transmembrane</keyword>
<dbReference type="AlphaFoldDB" id="A0A816BGU2"/>
<feature type="transmembrane region" description="Helical" evidence="1">
    <location>
        <begin position="31"/>
        <end position="55"/>
    </location>
</feature>
<evidence type="ECO:0000313" key="2">
    <source>
        <dbReference type="EMBL" id="CAF1385671.1"/>
    </source>
</evidence>
<name>A0A816BGU2_9BILA</name>
<comment type="caution">
    <text evidence="3">The sequence shown here is derived from an EMBL/GenBank/DDBJ whole genome shotgun (WGS) entry which is preliminary data.</text>
</comment>
<sequence length="111" mass="12286">MGAVGLGMDVKLSCITPTRISTLVEILANDFFLIGWFGFCSSVTGIVEALCLGALTDTPRFRRSLEMLILISFIDCFLSVLWFQRFIRSVFYDVHIPGSAQITIGLLFSLA</sequence>
<dbReference type="EMBL" id="CAJNOI010001130">
    <property type="protein sequence ID" value="CAF1385671.1"/>
    <property type="molecule type" value="Genomic_DNA"/>
</dbReference>
<dbReference type="Proteomes" id="UP000663832">
    <property type="component" value="Unassembled WGS sequence"/>
</dbReference>
<protein>
    <submittedName>
        <fullName evidence="3">Uncharacterized protein</fullName>
    </submittedName>
</protein>
<reference evidence="3" key="1">
    <citation type="submission" date="2021-02" db="EMBL/GenBank/DDBJ databases">
        <authorList>
            <person name="Nowell W R."/>
        </authorList>
    </citation>
    <scope>NUCLEOTIDE SEQUENCE</scope>
</reference>
<dbReference type="EMBL" id="CAJNOM010001469">
    <property type="protein sequence ID" value="CAF1609099.1"/>
    <property type="molecule type" value="Genomic_DNA"/>
</dbReference>
<dbReference type="Proteomes" id="UP000663877">
    <property type="component" value="Unassembled WGS sequence"/>
</dbReference>